<sequence length="88" mass="9644">VCFWYPRTLTSSSQYYSEHHIPQQPQSSSPPSPASAETAGPKSSGEPRILGIGLSEFAKFAVPSASWNNKRFDFEMDSGPLDLPEAIK</sequence>
<dbReference type="Proteomes" id="UP000007800">
    <property type="component" value="Unassembled WGS sequence"/>
</dbReference>
<keyword evidence="4" id="KW-1185">Reference proteome</keyword>
<dbReference type="EMBL" id="GG678327">
    <property type="protein sequence ID" value="EER09383.1"/>
    <property type="molecule type" value="Genomic_DNA"/>
</dbReference>
<organism evidence="4">
    <name type="scientific">Perkinsus marinus (strain ATCC 50983 / TXsc)</name>
    <dbReference type="NCBI Taxonomy" id="423536"/>
    <lineage>
        <taxon>Eukaryota</taxon>
        <taxon>Sar</taxon>
        <taxon>Alveolata</taxon>
        <taxon>Perkinsozoa</taxon>
        <taxon>Perkinsea</taxon>
        <taxon>Perkinsida</taxon>
        <taxon>Perkinsidae</taxon>
        <taxon>Perkinsus</taxon>
    </lineage>
</organism>
<reference evidence="3 4" key="1">
    <citation type="submission" date="2008-07" db="EMBL/GenBank/DDBJ databases">
        <authorList>
            <person name="El-Sayed N."/>
            <person name="Caler E."/>
            <person name="Inman J."/>
            <person name="Amedeo P."/>
            <person name="Hass B."/>
            <person name="Wortman J."/>
        </authorList>
    </citation>
    <scope>NUCLEOTIDE SEQUENCE [LARGE SCALE GENOMIC DNA]</scope>
    <source>
        <strain evidence="3">ATCC 50983</strain>
        <strain evidence="4">ATCC 50983 / TXsc</strain>
    </source>
</reference>
<feature type="region of interest" description="Disordered" evidence="1">
    <location>
        <begin position="15"/>
        <end position="48"/>
    </location>
</feature>
<feature type="non-terminal residue" evidence="3">
    <location>
        <position position="88"/>
    </location>
</feature>
<name>C5KIH2_PERM5</name>
<evidence type="ECO:0000256" key="1">
    <source>
        <dbReference type="SAM" id="MobiDB-lite"/>
    </source>
</evidence>
<evidence type="ECO:0000313" key="3">
    <source>
        <dbReference type="EMBL" id="EER15721.1"/>
    </source>
</evidence>
<evidence type="ECO:0000313" key="2">
    <source>
        <dbReference type="EMBL" id="EER09383.1"/>
    </source>
</evidence>
<proteinExistence type="predicted"/>
<evidence type="ECO:0000313" key="4">
    <source>
        <dbReference type="Proteomes" id="UP000007800"/>
    </source>
</evidence>
<dbReference type="AlphaFoldDB" id="C5KIH2"/>
<accession>C5KIH2</accession>
<dbReference type="GeneID" id="9052267"/>
<dbReference type="EMBL" id="GG673205">
    <property type="protein sequence ID" value="EER15721.1"/>
    <property type="molecule type" value="Genomic_DNA"/>
</dbReference>
<protein>
    <submittedName>
        <fullName evidence="3">Uncharacterized protein</fullName>
    </submittedName>
</protein>
<dbReference type="RefSeq" id="XP_002783925.1">
    <property type="nucleotide sequence ID" value="XM_002783879.1"/>
</dbReference>
<gene>
    <name evidence="3" type="ORF">Pmar_PMAR001302</name>
    <name evidence="2" type="ORF">Pmar_PMAR018967</name>
</gene>
<dbReference type="RefSeq" id="XP_002777567.1">
    <property type="nucleotide sequence ID" value="XM_002777521.1"/>
</dbReference>
<feature type="non-terminal residue" evidence="3">
    <location>
        <position position="1"/>
    </location>
</feature>
<dbReference type="InParanoid" id="C5KIH2"/>
<dbReference type="GeneID" id="9060395"/>